<comment type="caution">
    <text evidence="2">The sequence shown here is derived from an EMBL/GenBank/DDBJ whole genome shotgun (WGS) entry which is preliminary data.</text>
</comment>
<dbReference type="InterPro" id="IPR008621">
    <property type="entry name" value="Cbb3-typ_cyt_oxidase_comp"/>
</dbReference>
<keyword evidence="3" id="KW-1185">Reference proteome</keyword>
<reference evidence="3" key="1">
    <citation type="journal article" date="2019" name="Int. J. Syst. Evol. Microbiol.">
        <title>The Global Catalogue of Microorganisms (GCM) 10K type strain sequencing project: providing services to taxonomists for standard genome sequencing and annotation.</title>
        <authorList>
            <consortium name="The Broad Institute Genomics Platform"/>
            <consortium name="The Broad Institute Genome Sequencing Center for Infectious Disease"/>
            <person name="Wu L."/>
            <person name="Ma J."/>
        </authorList>
    </citation>
    <scope>NUCLEOTIDE SEQUENCE [LARGE SCALE GENOMIC DNA]</scope>
    <source>
        <strain evidence="3">CGMCC 1.15297</strain>
    </source>
</reference>
<organism evidence="2 3">
    <name type="scientific">Blastomonas marina</name>
    <dbReference type="NCBI Taxonomy" id="1867408"/>
    <lineage>
        <taxon>Bacteria</taxon>
        <taxon>Pseudomonadati</taxon>
        <taxon>Pseudomonadota</taxon>
        <taxon>Alphaproteobacteria</taxon>
        <taxon>Sphingomonadales</taxon>
        <taxon>Sphingomonadaceae</taxon>
        <taxon>Blastomonas</taxon>
    </lineage>
</organism>
<keyword evidence="1" id="KW-0472">Membrane</keyword>
<accession>A0ABQ1FBR9</accession>
<gene>
    <name evidence="2" type="ORF">GCM10010923_13870</name>
</gene>
<evidence type="ECO:0000313" key="3">
    <source>
        <dbReference type="Proteomes" id="UP000603317"/>
    </source>
</evidence>
<dbReference type="Proteomes" id="UP000603317">
    <property type="component" value="Unassembled WGS sequence"/>
</dbReference>
<evidence type="ECO:0000256" key="1">
    <source>
        <dbReference type="SAM" id="Phobius"/>
    </source>
</evidence>
<dbReference type="CDD" id="cd01324">
    <property type="entry name" value="cbb3_Oxidase_CcoQ"/>
    <property type="match status" value="1"/>
</dbReference>
<proteinExistence type="predicted"/>
<keyword evidence="1" id="KW-1133">Transmembrane helix</keyword>
<dbReference type="Pfam" id="PF05545">
    <property type="entry name" value="FixQ"/>
    <property type="match status" value="1"/>
</dbReference>
<feature type="transmembrane region" description="Helical" evidence="1">
    <location>
        <begin position="13"/>
        <end position="31"/>
    </location>
</feature>
<evidence type="ECO:0008006" key="4">
    <source>
        <dbReference type="Google" id="ProtNLM"/>
    </source>
</evidence>
<name>A0ABQ1FBR9_9SPHN</name>
<dbReference type="RefSeq" id="WP_188642007.1">
    <property type="nucleotide sequence ID" value="NZ_BMID01000001.1"/>
</dbReference>
<keyword evidence="1" id="KW-0812">Transmembrane</keyword>
<sequence length="54" mass="6139">MSFYDTLRHFADSYGLVVMLLIFLALCAWPFRPGSKNRNRAAARSIFKDGIDGE</sequence>
<protein>
    <recommendedName>
        <fullName evidence="4">CcoQ/FixQ family Cbb3-type cytochrome c oxidase assembly chaperone</fullName>
    </recommendedName>
</protein>
<evidence type="ECO:0000313" key="2">
    <source>
        <dbReference type="EMBL" id="GGA05310.1"/>
    </source>
</evidence>
<dbReference type="EMBL" id="BMID01000001">
    <property type="protein sequence ID" value="GGA05310.1"/>
    <property type="molecule type" value="Genomic_DNA"/>
</dbReference>